<dbReference type="EnsemblMetazoa" id="PPA41825.1">
    <property type="protein sequence ID" value="PPA41825.1"/>
    <property type="gene ID" value="WBGene00280194"/>
</dbReference>
<proteinExistence type="predicted"/>
<reference evidence="2" key="1">
    <citation type="journal article" date="2008" name="Nat. Genet.">
        <title>The Pristionchus pacificus genome provides a unique perspective on nematode lifestyle and parasitism.</title>
        <authorList>
            <person name="Dieterich C."/>
            <person name="Clifton S.W."/>
            <person name="Schuster L.N."/>
            <person name="Chinwalla A."/>
            <person name="Delehaunty K."/>
            <person name="Dinkelacker I."/>
            <person name="Fulton L."/>
            <person name="Fulton R."/>
            <person name="Godfrey J."/>
            <person name="Minx P."/>
            <person name="Mitreva M."/>
            <person name="Roeseler W."/>
            <person name="Tian H."/>
            <person name="Witte H."/>
            <person name="Yang S.P."/>
            <person name="Wilson R.K."/>
            <person name="Sommer R.J."/>
        </authorList>
    </citation>
    <scope>NUCLEOTIDE SEQUENCE [LARGE SCALE GENOMIC DNA]</scope>
    <source>
        <strain evidence="2">PS312</strain>
    </source>
</reference>
<gene>
    <name evidence="1" type="primary">WBGene00280194</name>
</gene>
<accession>A0A2A6CKX6</accession>
<name>A0A2A6CKX6_PRIPA</name>
<dbReference type="OrthoDB" id="5797537at2759"/>
<protein>
    <submittedName>
        <fullName evidence="1">Uncharacterized protein</fullName>
    </submittedName>
</protein>
<dbReference type="AlphaFoldDB" id="A0A2A6CKX6"/>
<keyword evidence="2" id="KW-1185">Reference proteome</keyword>
<dbReference type="PANTHER" id="PTHR34311">
    <property type="entry name" value="PROTEIN CBG21698-RELATED"/>
    <property type="match status" value="1"/>
</dbReference>
<organism evidence="1 2">
    <name type="scientific">Pristionchus pacificus</name>
    <name type="common">Parasitic nematode worm</name>
    <dbReference type="NCBI Taxonomy" id="54126"/>
    <lineage>
        <taxon>Eukaryota</taxon>
        <taxon>Metazoa</taxon>
        <taxon>Ecdysozoa</taxon>
        <taxon>Nematoda</taxon>
        <taxon>Chromadorea</taxon>
        <taxon>Rhabditida</taxon>
        <taxon>Rhabditina</taxon>
        <taxon>Diplogasteromorpha</taxon>
        <taxon>Diplogasteroidea</taxon>
        <taxon>Neodiplogasteridae</taxon>
        <taxon>Pristionchus</taxon>
    </lineage>
</organism>
<dbReference type="Proteomes" id="UP000005239">
    <property type="component" value="Unassembled WGS sequence"/>
</dbReference>
<accession>A0A8R1V1C1</accession>
<evidence type="ECO:0000313" key="1">
    <source>
        <dbReference type="EnsemblMetazoa" id="PPA41825.1"/>
    </source>
</evidence>
<sequence>MTIAKIARQTFYNTMGKTYEACINCYIIFRMGGSTISNARVLDHLFRQLQFMCSAQFDIWVANRDCINLAQRVSKCADIYDITAHEDDPVTFCGPNAQDYLNCVQTDYTDNCAYKMAGWFGCERERVGWAKDCVTLFEFNSPEIVEVEL</sequence>
<reference evidence="1" key="2">
    <citation type="submission" date="2022-06" db="UniProtKB">
        <authorList>
            <consortium name="EnsemblMetazoa"/>
        </authorList>
    </citation>
    <scope>IDENTIFICATION</scope>
    <source>
        <strain evidence="1">PS312</strain>
    </source>
</reference>
<evidence type="ECO:0000313" key="2">
    <source>
        <dbReference type="Proteomes" id="UP000005239"/>
    </source>
</evidence>
<dbReference type="PANTHER" id="PTHR34311:SF2">
    <property type="entry name" value="CONJUGAL TRANSFER PROTEIN TRAN"/>
    <property type="match status" value="1"/>
</dbReference>